<sequence>MVRALFFDIDGTLLSTGGHLLHSTKQALQEVRRQGILVGVATGRDPAKVSKLLQELPLDVYVTYNGQLVYTDQQVLYARAFEKAVLDNIVAYAIEHQCSINFGARGCVEGSRFMKLGQSVMAQRLFRFVPRRFPVNITKKLLKKSHFLRREDHYSQLPILKEPIYQCMMFSPVADDEKLAQALPQCDLLRSNSLTVDIVPKGGSKLRGIHTFLYEKGISPNDVMAFGDHLNDIAMLKGVGIGVAMGNGQPQVKAYADYVTSSNNFDGIAQALKHYQIIS</sequence>
<dbReference type="Proteomes" id="UP001429357">
    <property type="component" value="Unassembled WGS sequence"/>
</dbReference>
<name>A0ABV0F062_9ENTE</name>
<reference evidence="1 2" key="2">
    <citation type="submission" date="2024-02" db="EMBL/GenBank/DDBJ databases">
        <title>The Genome Sequence of Enterococcus diestrammenae JM9A.</title>
        <authorList>
            <person name="Earl A."/>
            <person name="Manson A."/>
            <person name="Gilmore M."/>
            <person name="Sanders J."/>
            <person name="Shea T."/>
            <person name="Howe W."/>
            <person name="Livny J."/>
            <person name="Cuomo C."/>
            <person name="Neafsey D."/>
            <person name="Birren B."/>
        </authorList>
    </citation>
    <scope>NUCLEOTIDE SEQUENCE [LARGE SCALE GENOMIC DNA]</scope>
    <source>
        <strain evidence="1 2">JM9A</strain>
    </source>
</reference>
<dbReference type="Gene3D" id="3.40.50.1000">
    <property type="entry name" value="HAD superfamily/HAD-like"/>
    <property type="match status" value="1"/>
</dbReference>
<dbReference type="EMBL" id="MAEI02000001">
    <property type="protein sequence ID" value="MEO1781426.1"/>
    <property type="molecule type" value="Genomic_DNA"/>
</dbReference>
<dbReference type="SFLD" id="SFLDS00003">
    <property type="entry name" value="Haloacid_Dehalogenase"/>
    <property type="match status" value="1"/>
</dbReference>
<evidence type="ECO:0008006" key="3">
    <source>
        <dbReference type="Google" id="ProtNLM"/>
    </source>
</evidence>
<keyword evidence="2" id="KW-1185">Reference proteome</keyword>
<protein>
    <recommendedName>
        <fullName evidence="3">Haloacid dehalogenase</fullName>
    </recommendedName>
</protein>
<dbReference type="Gene3D" id="3.30.1240.10">
    <property type="match status" value="1"/>
</dbReference>
<evidence type="ECO:0000313" key="2">
    <source>
        <dbReference type="Proteomes" id="UP001429357"/>
    </source>
</evidence>
<organism evidence="1 2">
    <name type="scientific">Enterococcus diestrammenae</name>
    <dbReference type="NCBI Taxonomy" id="1155073"/>
    <lineage>
        <taxon>Bacteria</taxon>
        <taxon>Bacillati</taxon>
        <taxon>Bacillota</taxon>
        <taxon>Bacilli</taxon>
        <taxon>Lactobacillales</taxon>
        <taxon>Enterococcaceae</taxon>
        <taxon>Enterococcus</taxon>
    </lineage>
</organism>
<dbReference type="PANTHER" id="PTHR10000">
    <property type="entry name" value="PHOSPHOSERINE PHOSPHATASE"/>
    <property type="match status" value="1"/>
</dbReference>
<reference evidence="2" key="1">
    <citation type="submission" date="2016-06" db="EMBL/GenBank/DDBJ databases">
        <title>Four novel species of enterococci isolated from chicken manure.</title>
        <authorList>
            <person name="Van Tyne D."/>
        </authorList>
    </citation>
    <scope>NUCLEOTIDE SEQUENCE [LARGE SCALE GENOMIC DNA]</scope>
    <source>
        <strain evidence="2">JM9A</strain>
    </source>
</reference>
<dbReference type="Pfam" id="PF08282">
    <property type="entry name" value="Hydrolase_3"/>
    <property type="match status" value="1"/>
</dbReference>
<accession>A0ABV0F062</accession>
<dbReference type="InterPro" id="IPR000150">
    <property type="entry name" value="Cof"/>
</dbReference>
<comment type="caution">
    <text evidence="1">The sequence shown here is derived from an EMBL/GenBank/DDBJ whole genome shotgun (WGS) entry which is preliminary data.</text>
</comment>
<dbReference type="InterPro" id="IPR023214">
    <property type="entry name" value="HAD_sf"/>
</dbReference>
<dbReference type="SUPFAM" id="SSF56784">
    <property type="entry name" value="HAD-like"/>
    <property type="match status" value="1"/>
</dbReference>
<dbReference type="NCBIfam" id="TIGR01484">
    <property type="entry name" value="HAD-SF-IIB"/>
    <property type="match status" value="1"/>
</dbReference>
<dbReference type="NCBIfam" id="TIGR00099">
    <property type="entry name" value="Cof-subfamily"/>
    <property type="match status" value="1"/>
</dbReference>
<dbReference type="InterPro" id="IPR036412">
    <property type="entry name" value="HAD-like_sf"/>
</dbReference>
<dbReference type="RefSeq" id="WP_161868832.1">
    <property type="nucleotide sequence ID" value="NZ_MAEI02000001.1"/>
</dbReference>
<evidence type="ECO:0000313" key="1">
    <source>
        <dbReference type="EMBL" id="MEO1781426.1"/>
    </source>
</evidence>
<proteinExistence type="predicted"/>
<dbReference type="PANTHER" id="PTHR10000:SF25">
    <property type="entry name" value="PHOSPHATASE YKRA-RELATED"/>
    <property type="match status" value="1"/>
</dbReference>
<gene>
    <name evidence="1" type="ORF">BAU18_001011</name>
</gene>
<dbReference type="SFLD" id="SFLDG01140">
    <property type="entry name" value="C2.B:_Phosphomannomutase_and_P"/>
    <property type="match status" value="1"/>
</dbReference>
<dbReference type="InterPro" id="IPR006379">
    <property type="entry name" value="HAD-SF_hydro_IIB"/>
</dbReference>
<dbReference type="PROSITE" id="PS01228">
    <property type="entry name" value="COF_1"/>
    <property type="match status" value="1"/>
</dbReference>